<dbReference type="SUPFAM" id="SSF53098">
    <property type="entry name" value="Ribonuclease H-like"/>
    <property type="match status" value="1"/>
</dbReference>
<keyword evidence="17" id="KW-1185">Reference proteome</keyword>
<dbReference type="Gene3D" id="2.40.70.10">
    <property type="entry name" value="Acid Proteases"/>
    <property type="match status" value="1"/>
</dbReference>
<dbReference type="InterPro" id="IPR012337">
    <property type="entry name" value="RNaseH-like_sf"/>
</dbReference>
<sequence length="1525" mass="170389">MKVPPRPAQFEALAIWELIARNQQQKKFETRIRKVEKTLADARWDSTQKVWRSDVLQGIKLFPAIAEEEETEGRKATCKTNRSQSREGESNRNSKRGDESDDEEFIIQLLNDRPPPYVESEKGSSISTAPPEPVQGNVTPNLRRSQRPSSSDMPFSPRIPRVQRMYPDVPTLKPADNYQPQVQRHYCDEHNVGMTSDSMAQEGQNYQRPTLIQAESTQFSMPQKQTPEVRVVESQLGMPAMMNHNVGINMPQNSGNRQNPDAISLPITVGPPVPLYIQANSSTSDQGLMIQNGTGRRCIETTPETTPIAALPNGSGSLSEFSPIPICAPSTVVRSHPPLLVPLTSQTETLQKPSMAVDVTATLMGLNAQQLTQWFNSLNSPQSTSSGKGEEYLNKIRLGMEADELVEGTMGLNRLESYTEEELKYMCPRITREVSNIHKKLQEIADRNEIDIGWPTSEPERDRDTGAPSPMVMSLYHKVIEHLKTKVASKNVDWQRIDRTAQEVKESIHAYYERLLKAFKNYSGTETIEPKDMLHFVFRFVEGLRPEISQMIKSHLICWQSKSIDEVLNYAKYCSDEIETKQKRLKEKVMVMQLRAAQTGLQGLQGFQQQMPQQQQQGNVMFQPQMRGRGRGGFVNNGPDLNTVMIPNGIQAMKKVMPCHTCGIVGHWKQECPMMVQEGVGQQNNDVNAFQTMRGPKLRGPNPNFQNNMNQMQGLQPMQPQQVQMPRVQMTQLQPMQQQFPMVPNQQMQIPLAPMNQQQAMLPQQVTGQGMNQNDTVHQFPLHSENGINDAWESESSDEEGNCVLAASLEVDQKGPYVEGRVMGHRVSFLVDTGATRSTVRSIEVPNLPLSGRTVQVVGVANRYLTNPITDPVQVRISNYQGSHNFVVCDSSPISLLGRDLLCKLGCSIMCSNDGIRIQTSSDGEEEDSVEGDEMETVDEEYPLITLFPMITEADIPAELRETVGKEVWDMTGKEVGLVKGVEPVKVTVKPNVTFPQTPQYHMAQDTLMKVAQLIDEFVKQGVLKETEFTVGVEFLKGFRSFNQILKKDLEALELPFESTLVQYIDDLLIASKTESDCTADTIALLNHLGRNGHKVSPSKLQFCQKKVKYLGHQIERGSRRIMKERITSVLQMSPPKTRREVRKFLGMVSYCRQWIPNFSTLAKPLLKLTQKDALDEIELKGDEMDAFIELKECMCRAPALGMPDYTKPFTLFCHERDACSLSVLTQAHGGINRPVAYFSATLDPVAAALPGCLRAVAAVGISLTQSEGIVMGHPLTVMVPHSVEILLTSSRTQHMTGARLTRYETIILGSPNVQLKRCTTLNPATLFPSENAEIENAEDIEHDCLQVTEFCTKPRPDIKDTKLEENDQIIFVDGSCLRDALGVLKAGYAVCTVTGVLEASWLQGVYSAQVAELVALTRACQLSALMKVTIYTDSQYGFGIVHDFGQLWSQRGFMTSSGSPVKNGERIRELLHAIQLPGEVAVVKCSAHSKGQDYGPHSDLGGRQRPPAKVPPSGYRSAVERPRR</sequence>
<dbReference type="SUPFAM" id="SSF56672">
    <property type="entry name" value="DNA/RNA polymerases"/>
    <property type="match status" value="1"/>
</dbReference>
<dbReference type="Proteomes" id="UP001066276">
    <property type="component" value="Chromosome 7"/>
</dbReference>
<dbReference type="Gene3D" id="3.10.20.370">
    <property type="match status" value="1"/>
</dbReference>
<dbReference type="GO" id="GO:0008270">
    <property type="term" value="F:zinc ion binding"/>
    <property type="evidence" value="ECO:0007669"/>
    <property type="project" value="UniProtKB-KW"/>
</dbReference>
<feature type="compositionally biased region" description="Polar residues" evidence="12">
    <location>
        <begin position="136"/>
        <end position="153"/>
    </location>
</feature>
<keyword evidence="6" id="KW-0460">Magnesium</keyword>
<feature type="region of interest" description="Disordered" evidence="12">
    <location>
        <begin position="69"/>
        <end position="159"/>
    </location>
</feature>
<dbReference type="PROSITE" id="PS00141">
    <property type="entry name" value="ASP_PROTEASE"/>
    <property type="match status" value="1"/>
</dbReference>
<dbReference type="InterPro" id="IPR002156">
    <property type="entry name" value="RNaseH_domain"/>
</dbReference>
<dbReference type="PROSITE" id="PS50879">
    <property type="entry name" value="RNASE_H_1"/>
    <property type="match status" value="1"/>
</dbReference>
<dbReference type="EC" id="3.1.26.4" evidence="2"/>
<evidence type="ECO:0000256" key="5">
    <source>
        <dbReference type="ARBA" id="ARBA00022801"/>
    </source>
</evidence>
<feature type="domain" description="Peptidase A2" evidence="14">
    <location>
        <begin position="827"/>
        <end position="901"/>
    </location>
</feature>
<dbReference type="GO" id="GO:0006508">
    <property type="term" value="P:proteolysis"/>
    <property type="evidence" value="ECO:0007669"/>
    <property type="project" value="InterPro"/>
</dbReference>
<evidence type="ECO:0000256" key="8">
    <source>
        <dbReference type="ARBA" id="ARBA00022908"/>
    </source>
</evidence>
<evidence type="ECO:0000259" key="14">
    <source>
        <dbReference type="PROSITE" id="PS50175"/>
    </source>
</evidence>
<dbReference type="InterPro" id="IPR001969">
    <property type="entry name" value="Aspartic_peptidase_AS"/>
</dbReference>
<dbReference type="InterPro" id="IPR000477">
    <property type="entry name" value="RT_dom"/>
</dbReference>
<dbReference type="GO" id="GO:0003964">
    <property type="term" value="F:RNA-directed DNA polymerase activity"/>
    <property type="evidence" value="ECO:0007669"/>
    <property type="project" value="UniProtKB-KW"/>
</dbReference>
<keyword evidence="7" id="KW-0694">RNA-binding</keyword>
<dbReference type="InterPro" id="IPR018061">
    <property type="entry name" value="Retropepsins"/>
</dbReference>
<keyword evidence="3" id="KW-0808">Transferase</keyword>
<dbReference type="InterPro" id="IPR036397">
    <property type="entry name" value="RNaseH_sf"/>
</dbReference>
<dbReference type="GO" id="GO:0006310">
    <property type="term" value="P:DNA recombination"/>
    <property type="evidence" value="ECO:0007669"/>
    <property type="project" value="UniProtKB-KW"/>
</dbReference>
<gene>
    <name evidence="16" type="ORF">NDU88_005120</name>
</gene>
<keyword evidence="8" id="KW-0229">DNA integration</keyword>
<keyword evidence="11" id="KW-0863">Zinc-finger</keyword>
<keyword evidence="11" id="KW-0862">Zinc</keyword>
<dbReference type="Pfam" id="PF17919">
    <property type="entry name" value="RT_RNaseH_2"/>
    <property type="match status" value="1"/>
</dbReference>
<evidence type="ECO:0000256" key="6">
    <source>
        <dbReference type="ARBA" id="ARBA00022842"/>
    </source>
</evidence>
<dbReference type="InterPro" id="IPR051320">
    <property type="entry name" value="Viral_Replic_Matur_Polypro"/>
</dbReference>
<keyword evidence="10" id="KW-0233">DNA recombination</keyword>
<feature type="compositionally biased region" description="Basic and acidic residues" evidence="12">
    <location>
        <begin position="84"/>
        <end position="98"/>
    </location>
</feature>
<evidence type="ECO:0000256" key="9">
    <source>
        <dbReference type="ARBA" id="ARBA00022918"/>
    </source>
</evidence>
<comment type="caution">
    <text evidence="16">The sequence shown here is derived from an EMBL/GenBank/DDBJ whole genome shotgun (WGS) entry which is preliminary data.</text>
</comment>
<keyword evidence="11" id="KW-0479">Metal-binding</keyword>
<dbReference type="InterPro" id="IPR043128">
    <property type="entry name" value="Rev_trsase/Diguanyl_cyclase"/>
</dbReference>
<organism evidence="16 17">
    <name type="scientific">Pleurodeles waltl</name>
    <name type="common">Iberian ribbed newt</name>
    <dbReference type="NCBI Taxonomy" id="8319"/>
    <lineage>
        <taxon>Eukaryota</taxon>
        <taxon>Metazoa</taxon>
        <taxon>Chordata</taxon>
        <taxon>Craniata</taxon>
        <taxon>Vertebrata</taxon>
        <taxon>Euteleostomi</taxon>
        <taxon>Amphibia</taxon>
        <taxon>Batrachia</taxon>
        <taxon>Caudata</taxon>
        <taxon>Salamandroidea</taxon>
        <taxon>Salamandridae</taxon>
        <taxon>Pleurodelinae</taxon>
        <taxon>Pleurodeles</taxon>
    </lineage>
</organism>
<evidence type="ECO:0000256" key="12">
    <source>
        <dbReference type="SAM" id="MobiDB-lite"/>
    </source>
</evidence>
<keyword evidence="4" id="KW-0548">Nucleotidyltransferase</keyword>
<feature type="domain" description="CCHC-type" evidence="13">
    <location>
        <begin position="659"/>
        <end position="673"/>
    </location>
</feature>
<comment type="similarity">
    <text evidence="1">Belongs to the beta type-B retroviral polymerase family. HERV class-II K(HML-2) pol subfamily.</text>
</comment>
<dbReference type="FunFam" id="3.30.70.270:FF:000020">
    <property type="entry name" value="Transposon Tf2-6 polyprotein-like Protein"/>
    <property type="match status" value="1"/>
</dbReference>
<dbReference type="InterPro" id="IPR043502">
    <property type="entry name" value="DNA/RNA_pol_sf"/>
</dbReference>
<dbReference type="Pfam" id="PF00075">
    <property type="entry name" value="RNase_H"/>
    <property type="match status" value="1"/>
</dbReference>
<evidence type="ECO:0000313" key="16">
    <source>
        <dbReference type="EMBL" id="KAJ1126714.1"/>
    </source>
</evidence>
<dbReference type="SUPFAM" id="SSF50630">
    <property type="entry name" value="Acid proteases"/>
    <property type="match status" value="1"/>
</dbReference>
<keyword evidence="9" id="KW-0695">RNA-directed DNA polymerase</keyword>
<dbReference type="GO" id="GO:0015074">
    <property type="term" value="P:DNA integration"/>
    <property type="evidence" value="ECO:0007669"/>
    <property type="project" value="UniProtKB-KW"/>
</dbReference>
<accession>A0AAV7PHP1</accession>
<dbReference type="InterPro" id="IPR021109">
    <property type="entry name" value="Peptidase_aspartic_dom_sf"/>
</dbReference>
<proteinExistence type="inferred from homology"/>
<evidence type="ECO:0000256" key="1">
    <source>
        <dbReference type="ARBA" id="ARBA00010879"/>
    </source>
</evidence>
<protein>
    <recommendedName>
        <fullName evidence="2">ribonuclease H</fullName>
        <ecNumber evidence="2">3.1.26.4</ecNumber>
    </recommendedName>
</protein>
<evidence type="ECO:0000256" key="7">
    <source>
        <dbReference type="ARBA" id="ARBA00022884"/>
    </source>
</evidence>
<dbReference type="EMBL" id="JANPWB010000011">
    <property type="protein sequence ID" value="KAJ1126714.1"/>
    <property type="molecule type" value="Genomic_DNA"/>
</dbReference>
<name>A0AAV7PHP1_PLEWA</name>
<evidence type="ECO:0000256" key="4">
    <source>
        <dbReference type="ARBA" id="ARBA00022695"/>
    </source>
</evidence>
<dbReference type="PANTHER" id="PTHR33064">
    <property type="entry name" value="POL PROTEIN"/>
    <property type="match status" value="1"/>
</dbReference>
<evidence type="ECO:0000256" key="11">
    <source>
        <dbReference type="PROSITE-ProRule" id="PRU00047"/>
    </source>
</evidence>
<dbReference type="GO" id="GO:0004523">
    <property type="term" value="F:RNA-DNA hybrid ribonuclease activity"/>
    <property type="evidence" value="ECO:0007669"/>
    <property type="project" value="UniProtKB-EC"/>
</dbReference>
<evidence type="ECO:0000256" key="2">
    <source>
        <dbReference type="ARBA" id="ARBA00012180"/>
    </source>
</evidence>
<dbReference type="PROSITE" id="PS50175">
    <property type="entry name" value="ASP_PROT_RETROV"/>
    <property type="match status" value="1"/>
</dbReference>
<evidence type="ECO:0000259" key="13">
    <source>
        <dbReference type="PROSITE" id="PS50158"/>
    </source>
</evidence>
<keyword evidence="5" id="KW-0378">Hydrolase</keyword>
<dbReference type="Pfam" id="PF00078">
    <property type="entry name" value="RVT_1"/>
    <property type="match status" value="1"/>
</dbReference>
<feature type="domain" description="RNase H type-1" evidence="15">
    <location>
        <begin position="1365"/>
        <end position="1508"/>
    </location>
</feature>
<dbReference type="PROSITE" id="PS50158">
    <property type="entry name" value="ZF_CCHC"/>
    <property type="match status" value="1"/>
</dbReference>
<evidence type="ECO:0000259" key="15">
    <source>
        <dbReference type="PROSITE" id="PS50879"/>
    </source>
</evidence>
<dbReference type="Pfam" id="PF00077">
    <property type="entry name" value="RVP"/>
    <property type="match status" value="1"/>
</dbReference>
<dbReference type="Gene3D" id="3.30.420.10">
    <property type="entry name" value="Ribonuclease H-like superfamily/Ribonuclease H"/>
    <property type="match status" value="1"/>
</dbReference>
<evidence type="ECO:0000256" key="3">
    <source>
        <dbReference type="ARBA" id="ARBA00022679"/>
    </source>
</evidence>
<dbReference type="InterPro" id="IPR041577">
    <property type="entry name" value="RT_RNaseH_2"/>
</dbReference>
<dbReference type="InterPro" id="IPR001995">
    <property type="entry name" value="Peptidase_A2_cat"/>
</dbReference>
<dbReference type="GO" id="GO:0004190">
    <property type="term" value="F:aspartic-type endopeptidase activity"/>
    <property type="evidence" value="ECO:0007669"/>
    <property type="project" value="InterPro"/>
</dbReference>
<reference evidence="16" key="1">
    <citation type="journal article" date="2022" name="bioRxiv">
        <title>Sequencing and chromosome-scale assembly of the giantPleurodeles waltlgenome.</title>
        <authorList>
            <person name="Brown T."/>
            <person name="Elewa A."/>
            <person name="Iarovenko S."/>
            <person name="Subramanian E."/>
            <person name="Araus A.J."/>
            <person name="Petzold A."/>
            <person name="Susuki M."/>
            <person name="Suzuki K.-i.T."/>
            <person name="Hayashi T."/>
            <person name="Toyoda A."/>
            <person name="Oliveira C."/>
            <person name="Osipova E."/>
            <person name="Leigh N.D."/>
            <person name="Simon A."/>
            <person name="Yun M.H."/>
        </authorList>
    </citation>
    <scope>NUCLEOTIDE SEQUENCE</scope>
    <source>
        <strain evidence="16">20211129_DDA</strain>
        <tissue evidence="16">Liver</tissue>
    </source>
</reference>
<dbReference type="Pfam" id="PF00098">
    <property type="entry name" value="zf-CCHC"/>
    <property type="match status" value="1"/>
</dbReference>
<dbReference type="GO" id="GO:0003723">
    <property type="term" value="F:RNA binding"/>
    <property type="evidence" value="ECO:0007669"/>
    <property type="project" value="UniProtKB-KW"/>
</dbReference>
<evidence type="ECO:0000256" key="10">
    <source>
        <dbReference type="ARBA" id="ARBA00023172"/>
    </source>
</evidence>
<dbReference type="InterPro" id="IPR001878">
    <property type="entry name" value="Znf_CCHC"/>
</dbReference>
<feature type="region of interest" description="Disordered" evidence="12">
    <location>
        <begin position="1490"/>
        <end position="1525"/>
    </location>
</feature>
<evidence type="ECO:0000313" key="17">
    <source>
        <dbReference type="Proteomes" id="UP001066276"/>
    </source>
</evidence>
<dbReference type="PANTHER" id="PTHR33064:SF37">
    <property type="entry name" value="RIBONUCLEASE H"/>
    <property type="match status" value="1"/>
</dbReference>
<dbReference type="Gene3D" id="3.30.70.270">
    <property type="match status" value="2"/>
</dbReference>